<reference evidence="13 14" key="1">
    <citation type="journal article" date="2014" name="PLoS ONE">
        <title>The first complete genome sequence of the class fimbriimonadia in the phylum armatimonadetes.</title>
        <authorList>
            <person name="Hu Z.Y."/>
            <person name="Wang Y.Z."/>
            <person name="Im W.T."/>
            <person name="Wang S.Y."/>
            <person name="Zhao G.P."/>
            <person name="Zheng H.J."/>
            <person name="Quan Z.X."/>
        </authorList>
    </citation>
    <scope>NUCLEOTIDE SEQUENCE [LARGE SCALE GENOMIC DNA]</scope>
    <source>
        <strain evidence="13">Gsoil 348</strain>
    </source>
</reference>
<proteinExistence type="inferred from homology"/>
<dbReference type="Pfam" id="PF22679">
    <property type="entry name" value="T1R_D3-like"/>
    <property type="match status" value="1"/>
</dbReference>
<dbReference type="REBASE" id="80866">
    <property type="entry name" value="Fgi348ORF171P"/>
</dbReference>
<dbReference type="Pfam" id="PF11867">
    <property type="entry name" value="T1RH-like_C"/>
    <property type="match status" value="1"/>
</dbReference>
<dbReference type="eggNOG" id="COG0610">
    <property type="taxonomic scope" value="Bacteria"/>
</dbReference>
<dbReference type="Proteomes" id="UP000027982">
    <property type="component" value="Chromosome"/>
</dbReference>
<dbReference type="Pfam" id="PF04313">
    <property type="entry name" value="HSDR_N"/>
    <property type="match status" value="1"/>
</dbReference>
<comment type="catalytic activity">
    <reaction evidence="1 11">
        <text>Endonucleolytic cleavage of DNA to give random double-stranded fragments with terminal 5'-phosphates, ATP is simultaneously hydrolyzed.</text>
        <dbReference type="EC" id="3.1.21.3"/>
    </reaction>
</comment>
<dbReference type="STRING" id="661478.OP10G_2671"/>
<evidence type="ECO:0000256" key="3">
    <source>
        <dbReference type="ARBA" id="ARBA00011296"/>
    </source>
</evidence>
<keyword evidence="5 11" id="KW-0547">Nucleotide-binding</keyword>
<evidence type="ECO:0000256" key="4">
    <source>
        <dbReference type="ARBA" id="ARBA00022722"/>
    </source>
</evidence>
<keyword evidence="10 11" id="KW-0238">DNA-binding</keyword>
<dbReference type="Gene3D" id="3.90.1570.50">
    <property type="match status" value="1"/>
</dbReference>
<evidence type="ECO:0000256" key="10">
    <source>
        <dbReference type="ARBA" id="ARBA00023125"/>
    </source>
</evidence>
<dbReference type="Gene3D" id="3.40.50.300">
    <property type="entry name" value="P-loop containing nucleotide triphosphate hydrolases"/>
    <property type="match status" value="2"/>
</dbReference>
<evidence type="ECO:0000259" key="12">
    <source>
        <dbReference type="PROSITE" id="PS51192"/>
    </source>
</evidence>
<accession>A0A068NWT7</accession>
<evidence type="ECO:0000256" key="8">
    <source>
        <dbReference type="ARBA" id="ARBA00022801"/>
    </source>
</evidence>
<evidence type="ECO:0000256" key="2">
    <source>
        <dbReference type="ARBA" id="ARBA00008598"/>
    </source>
</evidence>
<name>A0A068NWT7_FIMGI</name>
<dbReference type="CDD" id="cd22332">
    <property type="entry name" value="HsdR_N"/>
    <property type="match status" value="1"/>
</dbReference>
<dbReference type="Pfam" id="PF18766">
    <property type="entry name" value="SWI2_SNF2"/>
    <property type="match status" value="1"/>
</dbReference>
<protein>
    <recommendedName>
        <fullName evidence="11">Type I restriction enzyme endonuclease subunit</fullName>
        <shortName evidence="11">R protein</shortName>
        <ecNumber evidence="11">3.1.21.3</ecNumber>
    </recommendedName>
</protein>
<keyword evidence="8 11" id="KW-0378">Hydrolase</keyword>
<dbReference type="EMBL" id="CP007139">
    <property type="protein sequence ID" value="AIE86039.1"/>
    <property type="molecule type" value="Genomic_DNA"/>
</dbReference>
<dbReference type="GO" id="GO:0005524">
    <property type="term" value="F:ATP binding"/>
    <property type="evidence" value="ECO:0007669"/>
    <property type="project" value="UniProtKB-KW"/>
</dbReference>
<gene>
    <name evidence="13" type="ORF">OP10G_2671</name>
</gene>
<evidence type="ECO:0000313" key="14">
    <source>
        <dbReference type="Proteomes" id="UP000027982"/>
    </source>
</evidence>
<comment type="function">
    <text evidence="11">Subunit R is required for both nuclease and ATPase activities, but not for modification.</text>
</comment>
<dbReference type="SMART" id="SM00487">
    <property type="entry name" value="DEXDc"/>
    <property type="match status" value="1"/>
</dbReference>
<dbReference type="PROSITE" id="PS51192">
    <property type="entry name" value="HELICASE_ATP_BIND_1"/>
    <property type="match status" value="1"/>
</dbReference>
<dbReference type="GO" id="GO:0003677">
    <property type="term" value="F:DNA binding"/>
    <property type="evidence" value="ECO:0007669"/>
    <property type="project" value="UniProtKB-KW"/>
</dbReference>
<dbReference type="SUPFAM" id="SSF52540">
    <property type="entry name" value="P-loop containing nucleoside triphosphate hydrolases"/>
    <property type="match status" value="1"/>
</dbReference>
<evidence type="ECO:0000256" key="9">
    <source>
        <dbReference type="ARBA" id="ARBA00022840"/>
    </source>
</evidence>
<dbReference type="HOGENOM" id="CLU_005762_0_1_0"/>
<dbReference type="InterPro" id="IPR051268">
    <property type="entry name" value="Type-I_R_enzyme_R_subunit"/>
</dbReference>
<feature type="domain" description="Helicase ATP-binding" evidence="12">
    <location>
        <begin position="330"/>
        <end position="492"/>
    </location>
</feature>
<evidence type="ECO:0000313" key="13">
    <source>
        <dbReference type="EMBL" id="AIE86039.1"/>
    </source>
</evidence>
<dbReference type="InterPro" id="IPR014001">
    <property type="entry name" value="Helicase_ATP-bd"/>
</dbReference>
<sequence>MLGPNFDPNEVVQSQLPAISLLSKLEDGGAVFYYLTQEEALALRGGKASQVLLTDIVQAQLNRINTIHFKGREHKFSAANVKRGIAALEDVPLVEGLMRANELTYDLLRLGKSFDQTIDGHAKSFTLRYVDWDNPANNVFHVTSEYDLVRAGSDKHCYLDLVLFVNGIPFVNIECKAPGIGLEHAISDVLAYQGQTYVPEFYKYIQLVLAVNKNEAKYGTVGTEAKFWAVWKSRQDIDSTLQSIITESLVASQKERVGRDFVREQRAFYNVESSGRTISEQDRALYELCRPSRLLEVAQRFVVFDGGVKKVARYQQFYAVKNAMARIEDGSCLGPRAGGVIWHTQGSGKSLTMVMLASAIAMSFDIENPRIVLVTDRVDLDKQLSATFRRCGLDTHRATSGADLRRQIEGTRSNVVTTLVHKFRAAAAAGEFENDSRDIFVLVDESHRTQYGDLAVQMRRIFPNACYLGFTGTPLMRNEKSTLAKFGGLIDTYTLREAVDDKAVVPLLYERRHVEQIVQQGAIDTWFERICQGLTTDQKKDLKKKFSRAEPLTRAQQRLKAIAYDVYEHYRANWLGTGYKAQLVAPDKKSAVFLKQCLDEIGRSHDEDGRVSSEVVISPPDEREGYEEVDGEAPDATVEQFWRTKMSQYGGSEDRYVDETISRFNSADAPEILVVVSKLITGFDVPRNTVLYLARRLENHTLLQAIARVNRLYEGKDFGFILDYAGILGELDRALSEYAALAGFDQIDLEGTMANIREEVHSIPEKYAALIDLFREVQNPHDQEEFERLLADDDRRKEFKEKLNAFSRALHLGLSTEYFYELESQATIERYKADLTRFMKLRRAVEMRYGDVVDMKKLEPQIEKLLDTYVTSDSVEVLTSEPIDIMDTTAMEEALKSLGTPAARADAIANATKRTITERMDEDPALFRKFSELIEETIRSFRDHLIGELEYLNKMRELRNEVVNGTTAGVPQQLVTNEVAQAYYRVLSDRWSELGSGQATTDVTVNLALRLDSTIRGRASVVDWRLKQDVQKGIRADIDDVFFEESQAGRIKLDWSVIDELAGELMRIAKSRLA</sequence>
<dbReference type="GO" id="GO:0009035">
    <property type="term" value="F:type I site-specific deoxyribonuclease activity"/>
    <property type="evidence" value="ECO:0007669"/>
    <property type="project" value="UniProtKB-EC"/>
</dbReference>
<organism evidence="13 14">
    <name type="scientific">Fimbriimonas ginsengisoli Gsoil 348</name>
    <dbReference type="NCBI Taxonomy" id="661478"/>
    <lineage>
        <taxon>Bacteria</taxon>
        <taxon>Bacillati</taxon>
        <taxon>Armatimonadota</taxon>
        <taxon>Fimbriimonadia</taxon>
        <taxon>Fimbriimonadales</taxon>
        <taxon>Fimbriimonadaceae</taxon>
        <taxon>Fimbriimonas</taxon>
    </lineage>
</organism>
<dbReference type="KEGG" id="fgi:OP10G_2671"/>
<evidence type="ECO:0000256" key="6">
    <source>
        <dbReference type="ARBA" id="ARBA00022747"/>
    </source>
</evidence>
<dbReference type="InterPro" id="IPR004473">
    <property type="entry name" value="Restrct_endonuc_typeI_HsdR"/>
</dbReference>
<keyword evidence="14" id="KW-1185">Reference proteome</keyword>
<keyword evidence="6 11" id="KW-0680">Restriction system</keyword>
<dbReference type="InterPro" id="IPR021810">
    <property type="entry name" value="T1RH-like_C"/>
</dbReference>
<comment type="similarity">
    <text evidence="2 11">Belongs to the HsdR family.</text>
</comment>
<dbReference type="InterPro" id="IPR027417">
    <property type="entry name" value="P-loop_NTPase"/>
</dbReference>
<keyword evidence="4" id="KW-0540">Nuclease</keyword>
<dbReference type="PANTHER" id="PTHR30195">
    <property type="entry name" value="TYPE I SITE-SPECIFIC DEOXYRIBONUCLEASE PROTEIN SUBUNIT M AND R"/>
    <property type="match status" value="1"/>
</dbReference>
<dbReference type="CDD" id="cd18030">
    <property type="entry name" value="DEXHc_RE_I_HsdR"/>
    <property type="match status" value="1"/>
</dbReference>
<dbReference type="AlphaFoldDB" id="A0A068NWT7"/>
<dbReference type="InterPro" id="IPR055180">
    <property type="entry name" value="HsdR_RecA-like_helicase_dom_2"/>
</dbReference>
<comment type="subunit">
    <text evidence="3 11">The type I restriction/modification system is composed of three polypeptides R, M and S.</text>
</comment>
<evidence type="ECO:0000256" key="1">
    <source>
        <dbReference type="ARBA" id="ARBA00000851"/>
    </source>
</evidence>
<dbReference type="EC" id="3.1.21.3" evidence="11"/>
<evidence type="ECO:0000256" key="7">
    <source>
        <dbReference type="ARBA" id="ARBA00022759"/>
    </source>
</evidence>
<dbReference type="PANTHER" id="PTHR30195:SF15">
    <property type="entry name" value="TYPE I RESTRICTION ENZYME HINDI ENDONUCLEASE SUBUNIT"/>
    <property type="match status" value="1"/>
</dbReference>
<keyword evidence="7" id="KW-0255">Endonuclease</keyword>
<keyword evidence="9 11" id="KW-0067">ATP-binding</keyword>
<evidence type="ECO:0000256" key="11">
    <source>
        <dbReference type="RuleBase" id="RU364115"/>
    </source>
</evidence>
<dbReference type="GO" id="GO:0009307">
    <property type="term" value="P:DNA restriction-modification system"/>
    <property type="evidence" value="ECO:0007669"/>
    <property type="project" value="UniProtKB-KW"/>
</dbReference>
<dbReference type="NCBIfam" id="TIGR00348">
    <property type="entry name" value="hsdR"/>
    <property type="match status" value="1"/>
</dbReference>
<dbReference type="InterPro" id="IPR007409">
    <property type="entry name" value="Restrct_endonuc_type1_HsdR_N"/>
</dbReference>
<dbReference type="InterPro" id="IPR040980">
    <property type="entry name" value="SWI2_SNF2"/>
</dbReference>
<evidence type="ECO:0000256" key="5">
    <source>
        <dbReference type="ARBA" id="ARBA00022741"/>
    </source>
</evidence>